<keyword evidence="3" id="KW-1133">Transmembrane helix</keyword>
<dbReference type="PANTHER" id="PTHR13675:SF0">
    <property type="entry name" value="LYR MOTIF-CONTAINING PROTEIN 2"/>
    <property type="match status" value="1"/>
</dbReference>
<evidence type="ECO:0000256" key="3">
    <source>
        <dbReference type="SAM" id="Phobius"/>
    </source>
</evidence>
<keyword evidence="3" id="KW-0472">Membrane</keyword>
<organism evidence="5 6">
    <name type="scientific">Brassica napus</name>
    <name type="common">Rape</name>
    <dbReference type="NCBI Taxonomy" id="3708"/>
    <lineage>
        <taxon>Eukaryota</taxon>
        <taxon>Viridiplantae</taxon>
        <taxon>Streptophyta</taxon>
        <taxon>Embryophyta</taxon>
        <taxon>Tracheophyta</taxon>
        <taxon>Spermatophyta</taxon>
        <taxon>Magnoliopsida</taxon>
        <taxon>eudicotyledons</taxon>
        <taxon>Gunneridae</taxon>
        <taxon>Pentapetalae</taxon>
        <taxon>rosids</taxon>
        <taxon>malvids</taxon>
        <taxon>Brassicales</taxon>
        <taxon>Brassicaceae</taxon>
        <taxon>Brassiceae</taxon>
        <taxon>Brassica</taxon>
    </lineage>
</organism>
<keyword evidence="6" id="KW-1185">Reference proteome</keyword>
<evidence type="ECO:0000259" key="4">
    <source>
        <dbReference type="Pfam" id="PF05347"/>
    </source>
</evidence>
<comment type="subcellular location">
    <subcellularLocation>
        <location evidence="1">Mitochondrion</location>
    </subcellularLocation>
</comment>
<dbReference type="PANTHER" id="PTHR13675">
    <property type="entry name" value="LYR MOTIF-CONTAINING PROTEIN 2"/>
    <property type="match status" value="1"/>
</dbReference>
<accession>A0ABQ8CHJ3</accession>
<evidence type="ECO:0000313" key="6">
    <source>
        <dbReference type="Proteomes" id="UP000824890"/>
    </source>
</evidence>
<evidence type="ECO:0000256" key="1">
    <source>
        <dbReference type="ARBA" id="ARBA00004173"/>
    </source>
</evidence>
<reference evidence="5 6" key="1">
    <citation type="submission" date="2021-05" db="EMBL/GenBank/DDBJ databases">
        <title>Genome Assembly of Synthetic Allotetraploid Brassica napus Reveals Homoeologous Exchanges between Subgenomes.</title>
        <authorList>
            <person name="Davis J.T."/>
        </authorList>
    </citation>
    <scope>NUCLEOTIDE SEQUENCE [LARGE SCALE GENOMIC DNA]</scope>
    <source>
        <strain evidence="6">cv. Da-Ae</strain>
        <tissue evidence="5">Seedling</tissue>
    </source>
</reference>
<dbReference type="Pfam" id="PF05347">
    <property type="entry name" value="Complex1_LYR"/>
    <property type="match status" value="1"/>
</dbReference>
<dbReference type="InterPro" id="IPR008011">
    <property type="entry name" value="Complex1_LYR_dom"/>
</dbReference>
<proteinExistence type="predicted"/>
<feature type="transmembrane region" description="Helical" evidence="3">
    <location>
        <begin position="73"/>
        <end position="92"/>
    </location>
</feature>
<dbReference type="Proteomes" id="UP000824890">
    <property type="component" value="Unassembled WGS sequence"/>
</dbReference>
<name>A0ABQ8CHJ3_BRANA</name>
<gene>
    <name evidence="5" type="ORF">HID58_030949</name>
</gene>
<evidence type="ECO:0000256" key="2">
    <source>
        <dbReference type="ARBA" id="ARBA00023128"/>
    </source>
</evidence>
<evidence type="ECO:0000313" key="5">
    <source>
        <dbReference type="EMBL" id="KAH0916503.1"/>
    </source>
</evidence>
<feature type="domain" description="Complex 1 LYR protein" evidence="4">
    <location>
        <begin position="11"/>
        <end position="64"/>
    </location>
</feature>
<keyword evidence="3" id="KW-0812">Transmembrane</keyword>
<keyword evidence="2" id="KW-0496">Mitochondrion</keyword>
<protein>
    <recommendedName>
        <fullName evidence="4">Complex 1 LYR protein domain-containing protein</fullName>
    </recommendedName>
</protein>
<dbReference type="EMBL" id="JAGKQM010000008">
    <property type="protein sequence ID" value="KAH0916503.1"/>
    <property type="molecule type" value="Genomic_DNA"/>
</dbReference>
<comment type="caution">
    <text evidence="5">The sequence shown here is derived from an EMBL/GenBank/DDBJ whole genome shotgun (WGS) entry which is preliminary data.</text>
</comment>
<sequence length="93" mass="11004">MFCDSFILRARVLKLYRHTLKIAHRAPPQFRVSLIVNPCLKQSIRQEMEKNSECKDKQKIRQRLMRILVKRGINLFSFSSNLVFLICLSLVLN</sequence>